<evidence type="ECO:0000259" key="1">
    <source>
        <dbReference type="PROSITE" id="PS51819"/>
    </source>
</evidence>
<keyword evidence="3" id="KW-1185">Reference proteome</keyword>
<dbReference type="PROSITE" id="PS51819">
    <property type="entry name" value="VOC"/>
    <property type="match status" value="2"/>
</dbReference>
<sequence>MEMQTKTGINGVARVHFGLPDLEAAVRYYEDWGLTIVARDVNRVYLRGTGPDHFLLALHRCAEPQFLCADISIETREQADALHAALCQAGVTEISSPGPLSDPGGGYGFAFRDPGERRPFRVITEVENHANTGDYPDRTRKVAHLVFNSPNRDDPFFVDYLGFKVIDRSKTITFLNCNSDHHSLAFYVSVGSSFNHLALEVPDIDSVMSATAKMVERGEEIGWGVGRHGPCNNVFCYFVGPGGFIVEYTAEVEQVDETYKVGGPNDWHFPPGRRDQWGLALPTPRMRSAEARVPFADALFPL</sequence>
<evidence type="ECO:0000313" key="3">
    <source>
        <dbReference type="Proteomes" id="UP000566813"/>
    </source>
</evidence>
<feature type="domain" description="VOC" evidence="1">
    <location>
        <begin position="138"/>
        <end position="251"/>
    </location>
</feature>
<proteinExistence type="predicted"/>
<dbReference type="InterPro" id="IPR029068">
    <property type="entry name" value="Glyas_Bleomycin-R_OHBP_Dase"/>
</dbReference>
<gene>
    <name evidence="2" type="ORF">H7F51_01730</name>
</gene>
<evidence type="ECO:0000313" key="2">
    <source>
        <dbReference type="EMBL" id="MBC2664232.1"/>
    </source>
</evidence>
<comment type="caution">
    <text evidence="2">The sequence shown here is derived from an EMBL/GenBank/DDBJ whole genome shotgun (WGS) entry which is preliminary data.</text>
</comment>
<dbReference type="Gene3D" id="3.10.180.10">
    <property type="entry name" value="2,3-Dihydroxybiphenyl 1,2-Dioxygenase, domain 1"/>
    <property type="match status" value="2"/>
</dbReference>
<name>A0A7X1FPM2_9SPHN</name>
<dbReference type="Proteomes" id="UP000566813">
    <property type="component" value="Unassembled WGS sequence"/>
</dbReference>
<feature type="domain" description="VOC" evidence="1">
    <location>
        <begin position="11"/>
        <end position="124"/>
    </location>
</feature>
<dbReference type="InterPro" id="IPR004360">
    <property type="entry name" value="Glyas_Fos-R_dOase_dom"/>
</dbReference>
<accession>A0A7X1FPM2</accession>
<dbReference type="InterPro" id="IPR037523">
    <property type="entry name" value="VOC_core"/>
</dbReference>
<dbReference type="AlphaFoldDB" id="A0A7X1FPM2"/>
<dbReference type="SUPFAM" id="SSF54593">
    <property type="entry name" value="Glyoxalase/Bleomycin resistance protein/Dihydroxybiphenyl dioxygenase"/>
    <property type="match status" value="1"/>
</dbReference>
<dbReference type="EMBL" id="JACLAW010000001">
    <property type="protein sequence ID" value="MBC2664232.1"/>
    <property type="molecule type" value="Genomic_DNA"/>
</dbReference>
<protein>
    <submittedName>
        <fullName evidence="2">VOC family protein</fullName>
    </submittedName>
</protein>
<reference evidence="2 3" key="1">
    <citation type="submission" date="2020-08" db="EMBL/GenBank/DDBJ databases">
        <title>The genome sequence of type strain Novosphingobium flavum NBRC 111647.</title>
        <authorList>
            <person name="Liu Y."/>
        </authorList>
    </citation>
    <scope>NUCLEOTIDE SEQUENCE [LARGE SCALE GENOMIC DNA]</scope>
    <source>
        <strain evidence="2 3">NBRC 111647</strain>
    </source>
</reference>
<organism evidence="2 3">
    <name type="scientific">Novosphingobium flavum</name>
    <dbReference type="NCBI Taxonomy" id="1778672"/>
    <lineage>
        <taxon>Bacteria</taxon>
        <taxon>Pseudomonadati</taxon>
        <taxon>Pseudomonadota</taxon>
        <taxon>Alphaproteobacteria</taxon>
        <taxon>Sphingomonadales</taxon>
        <taxon>Sphingomonadaceae</taxon>
        <taxon>Novosphingobium</taxon>
    </lineage>
</organism>
<dbReference type="Pfam" id="PF00903">
    <property type="entry name" value="Glyoxalase"/>
    <property type="match status" value="1"/>
</dbReference>